<sequence length="63" mass="6676">MLLSRLSAYRSLAASANVANMSIQRSSLESLMKFCNCAKACPLRIASSDKAMPSLIVAALPAM</sequence>
<dbReference type="AlphaFoldDB" id="A0A645HIE1"/>
<accession>A0A645HIE1</accession>
<reference evidence="1" key="1">
    <citation type="submission" date="2019-08" db="EMBL/GenBank/DDBJ databases">
        <authorList>
            <person name="Kucharzyk K."/>
            <person name="Murdoch R.W."/>
            <person name="Higgins S."/>
            <person name="Loffler F."/>
        </authorList>
    </citation>
    <scope>NUCLEOTIDE SEQUENCE</scope>
</reference>
<organism evidence="1">
    <name type="scientific">bioreactor metagenome</name>
    <dbReference type="NCBI Taxonomy" id="1076179"/>
    <lineage>
        <taxon>unclassified sequences</taxon>
        <taxon>metagenomes</taxon>
        <taxon>ecological metagenomes</taxon>
    </lineage>
</organism>
<proteinExistence type="predicted"/>
<gene>
    <name evidence="1" type="ORF">SDC9_186313</name>
</gene>
<protein>
    <submittedName>
        <fullName evidence="1">Uncharacterized protein</fullName>
    </submittedName>
</protein>
<evidence type="ECO:0000313" key="1">
    <source>
        <dbReference type="EMBL" id="MPN38788.1"/>
    </source>
</evidence>
<comment type="caution">
    <text evidence="1">The sequence shown here is derived from an EMBL/GenBank/DDBJ whole genome shotgun (WGS) entry which is preliminary data.</text>
</comment>
<dbReference type="EMBL" id="VSSQ01094225">
    <property type="protein sequence ID" value="MPN38788.1"/>
    <property type="molecule type" value="Genomic_DNA"/>
</dbReference>
<name>A0A645HIE1_9ZZZZ</name>